<name>A0ABV5FY14_9MICC</name>
<proteinExistence type="predicted"/>
<protein>
    <submittedName>
        <fullName evidence="3">SGNH/GDSL hydrolase family protein</fullName>
    </submittedName>
</protein>
<evidence type="ECO:0000256" key="1">
    <source>
        <dbReference type="SAM" id="MobiDB-lite"/>
    </source>
</evidence>
<dbReference type="InterPro" id="IPR036514">
    <property type="entry name" value="SGNH_hydro_sf"/>
</dbReference>
<keyword evidence="2" id="KW-0472">Membrane</keyword>
<dbReference type="SUPFAM" id="SSF52266">
    <property type="entry name" value="SGNH hydrolase"/>
    <property type="match status" value="1"/>
</dbReference>
<feature type="compositionally biased region" description="Low complexity" evidence="1">
    <location>
        <begin position="115"/>
        <end position="132"/>
    </location>
</feature>
<evidence type="ECO:0000256" key="2">
    <source>
        <dbReference type="SAM" id="Phobius"/>
    </source>
</evidence>
<feature type="compositionally biased region" description="Acidic residues" evidence="1">
    <location>
        <begin position="133"/>
        <end position="142"/>
    </location>
</feature>
<keyword evidence="2" id="KW-1133">Transmembrane helix</keyword>
<sequence length="353" mass="37123">MTGVACGSPEPAASGGFTHPLSIHPGPHCDGGLFGDLTFRGGLVKAGSSNAFCLPVVSLLVRDKLVGTSKLQWAALILLVMAIVALLVVLFTQQQAYRTDAEAARGGNAPAPAQETSPSAEPTPSASPSATEASEEAPEDPVDAVTTAAQAVVNRGDDSVINVLGDSTSNTSSEWVYRWAEELGGDAAVTVHTWNPEEGTWYLEPRTYGGGDRAITIWNGSAAEGTPGFPLELDGMIEPEADLTILNYGHWGDPEFVASSLEDLLNTLDAGAEGAAPVVLTAQNPAQPTWMGYADTNRDAMRTAAEERELPVINIEGAFEDSGDWESLLADEVNPNEDGHQLWADTVTEFFAA</sequence>
<accession>A0ABV5FY14</accession>
<feature type="transmembrane region" description="Helical" evidence="2">
    <location>
        <begin position="73"/>
        <end position="91"/>
    </location>
</feature>
<dbReference type="EMBL" id="JBHMFI010000001">
    <property type="protein sequence ID" value="MFB9071573.1"/>
    <property type="molecule type" value="Genomic_DNA"/>
</dbReference>
<comment type="caution">
    <text evidence="3">The sequence shown here is derived from an EMBL/GenBank/DDBJ whole genome shotgun (WGS) entry which is preliminary data.</text>
</comment>
<dbReference type="Proteomes" id="UP001589575">
    <property type="component" value="Unassembled WGS sequence"/>
</dbReference>
<dbReference type="GO" id="GO:0016787">
    <property type="term" value="F:hydrolase activity"/>
    <property type="evidence" value="ECO:0007669"/>
    <property type="project" value="UniProtKB-KW"/>
</dbReference>
<keyword evidence="2" id="KW-0812">Transmembrane</keyword>
<evidence type="ECO:0000313" key="3">
    <source>
        <dbReference type="EMBL" id="MFB9071573.1"/>
    </source>
</evidence>
<evidence type="ECO:0000313" key="4">
    <source>
        <dbReference type="Proteomes" id="UP001589575"/>
    </source>
</evidence>
<reference evidence="3 4" key="1">
    <citation type="submission" date="2024-09" db="EMBL/GenBank/DDBJ databases">
        <authorList>
            <person name="Sun Q."/>
            <person name="Mori K."/>
        </authorList>
    </citation>
    <scope>NUCLEOTIDE SEQUENCE [LARGE SCALE GENOMIC DNA]</scope>
    <source>
        <strain evidence="3 4">CCM 7609</strain>
    </source>
</reference>
<keyword evidence="4" id="KW-1185">Reference proteome</keyword>
<organism evidence="3 4">
    <name type="scientific">Citricoccus parietis</name>
    <dbReference type="NCBI Taxonomy" id="592307"/>
    <lineage>
        <taxon>Bacteria</taxon>
        <taxon>Bacillati</taxon>
        <taxon>Actinomycetota</taxon>
        <taxon>Actinomycetes</taxon>
        <taxon>Micrococcales</taxon>
        <taxon>Micrococcaceae</taxon>
        <taxon>Citricoccus</taxon>
    </lineage>
</organism>
<dbReference type="Gene3D" id="3.40.50.1110">
    <property type="entry name" value="SGNH hydrolase"/>
    <property type="match status" value="1"/>
</dbReference>
<feature type="region of interest" description="Disordered" evidence="1">
    <location>
        <begin position="102"/>
        <end position="143"/>
    </location>
</feature>
<keyword evidence="3" id="KW-0378">Hydrolase</keyword>
<gene>
    <name evidence="3" type="ORF">ACFFX0_10305</name>
</gene>